<dbReference type="InterPro" id="IPR003797">
    <property type="entry name" value="DegV"/>
</dbReference>
<dbReference type="AlphaFoldDB" id="A0A917P504"/>
<name>A0A917P504_9DEIO</name>
<reference evidence="2" key="2">
    <citation type="submission" date="2020-09" db="EMBL/GenBank/DDBJ databases">
        <authorList>
            <person name="Sun Q."/>
            <person name="Ohkuma M."/>
        </authorList>
    </citation>
    <scope>NUCLEOTIDE SEQUENCE</scope>
    <source>
        <strain evidence="2">JCM 14371</strain>
    </source>
</reference>
<dbReference type="GO" id="GO:0008289">
    <property type="term" value="F:lipid binding"/>
    <property type="evidence" value="ECO:0007669"/>
    <property type="project" value="UniProtKB-KW"/>
</dbReference>
<evidence type="ECO:0000256" key="1">
    <source>
        <dbReference type="ARBA" id="ARBA00023121"/>
    </source>
</evidence>
<dbReference type="EMBL" id="BMOE01000001">
    <property type="protein sequence ID" value="GGJ62019.1"/>
    <property type="molecule type" value="Genomic_DNA"/>
</dbReference>
<dbReference type="NCBIfam" id="TIGR00762">
    <property type="entry name" value="DegV"/>
    <property type="match status" value="1"/>
</dbReference>
<dbReference type="Proteomes" id="UP000635726">
    <property type="component" value="Unassembled WGS sequence"/>
</dbReference>
<dbReference type="RefSeq" id="WP_188960393.1">
    <property type="nucleotide sequence ID" value="NZ_BMOE01000001.1"/>
</dbReference>
<keyword evidence="1" id="KW-0446">Lipid-binding</keyword>
<protein>
    <recommendedName>
        <fullName evidence="4">DegV family protein</fullName>
    </recommendedName>
</protein>
<dbReference type="Gene3D" id="3.30.1180.10">
    <property type="match status" value="1"/>
</dbReference>
<organism evidence="2 3">
    <name type="scientific">Deinococcus aquiradiocola</name>
    <dbReference type="NCBI Taxonomy" id="393059"/>
    <lineage>
        <taxon>Bacteria</taxon>
        <taxon>Thermotogati</taxon>
        <taxon>Deinococcota</taxon>
        <taxon>Deinococci</taxon>
        <taxon>Deinococcales</taxon>
        <taxon>Deinococcaceae</taxon>
        <taxon>Deinococcus</taxon>
    </lineage>
</organism>
<accession>A0A917P504</accession>
<dbReference type="Gene3D" id="3.40.50.10170">
    <property type="match status" value="1"/>
</dbReference>
<dbReference type="SUPFAM" id="SSF82549">
    <property type="entry name" value="DAK1/DegV-like"/>
    <property type="match status" value="1"/>
</dbReference>
<dbReference type="PANTHER" id="PTHR33434:SF2">
    <property type="entry name" value="FATTY ACID-BINDING PROTEIN TM_1468"/>
    <property type="match status" value="1"/>
</dbReference>
<dbReference type="InterPro" id="IPR043168">
    <property type="entry name" value="DegV_C"/>
</dbReference>
<dbReference type="Pfam" id="PF02645">
    <property type="entry name" value="DegV"/>
    <property type="match status" value="1"/>
</dbReference>
<dbReference type="PROSITE" id="PS51482">
    <property type="entry name" value="DEGV"/>
    <property type="match status" value="1"/>
</dbReference>
<dbReference type="InterPro" id="IPR050270">
    <property type="entry name" value="DegV_domain_contain"/>
</dbReference>
<proteinExistence type="predicted"/>
<evidence type="ECO:0000313" key="3">
    <source>
        <dbReference type="Proteomes" id="UP000635726"/>
    </source>
</evidence>
<evidence type="ECO:0008006" key="4">
    <source>
        <dbReference type="Google" id="ProtNLM"/>
    </source>
</evidence>
<evidence type="ECO:0000313" key="2">
    <source>
        <dbReference type="EMBL" id="GGJ62019.1"/>
    </source>
</evidence>
<comment type="caution">
    <text evidence="2">The sequence shown here is derived from an EMBL/GenBank/DDBJ whole genome shotgun (WGS) entry which is preliminary data.</text>
</comment>
<keyword evidence="3" id="KW-1185">Reference proteome</keyword>
<gene>
    <name evidence="2" type="ORF">GCM10008939_02280</name>
</gene>
<dbReference type="PANTHER" id="PTHR33434">
    <property type="entry name" value="DEGV DOMAIN-CONTAINING PROTEIN DR_1986-RELATED"/>
    <property type="match status" value="1"/>
</dbReference>
<reference evidence="2" key="1">
    <citation type="journal article" date="2014" name="Int. J. Syst. Evol. Microbiol.">
        <title>Complete genome sequence of Corynebacterium casei LMG S-19264T (=DSM 44701T), isolated from a smear-ripened cheese.</title>
        <authorList>
            <consortium name="US DOE Joint Genome Institute (JGI-PGF)"/>
            <person name="Walter F."/>
            <person name="Albersmeier A."/>
            <person name="Kalinowski J."/>
            <person name="Ruckert C."/>
        </authorList>
    </citation>
    <scope>NUCLEOTIDE SEQUENCE</scope>
    <source>
        <strain evidence="2">JCM 14371</strain>
    </source>
</reference>
<sequence>MTTPTRPAADTGFALVTDSTCDLGPADLRNMNVTSLPLTVTLQGRRYQDWTELDPETLYDRMRAGHQATTEPPSVEAFMRAYRPHLDAGRDVLSLHLSASISDTAGHARQAAKELGAADRVTVFDSRMASAGLAELLIAAASHRDRHLSVQQATQALETLRGNIHAEFVVPNLEYLQRGGRLSRAALVLGNLTGMRPVLGFENGSIAARRRVRVNTAEQDLVRHLEQHAQGRPVNVTVYHAGRDPERLQDLQNAVKRSSLQVRRGRLQLLGCVIGAHVGPGTYGFMVSPTDTP</sequence>